<dbReference type="Pfam" id="PF00653">
    <property type="entry name" value="BIR"/>
    <property type="match status" value="1"/>
</dbReference>
<keyword evidence="1" id="KW-0479">Metal-binding</keyword>
<reference evidence="4" key="1">
    <citation type="submission" date="2019-01" db="EMBL/GenBank/DDBJ databases">
        <authorList>
            <person name="Trentin L.B."/>
            <person name="Santos E.R."/>
            <person name="Silva L.A."/>
            <person name="Sosa-Gomez D.R."/>
            <person name="Ribeiro B.M."/>
            <person name="Ardisson-Araujo D.M.P."/>
        </authorList>
    </citation>
    <scope>NUCLEOTIDE SEQUENCE</scope>
    <source>
        <strain evidence="4">VPN54</strain>
    </source>
</reference>
<evidence type="ECO:0000256" key="1">
    <source>
        <dbReference type="PROSITE-ProRule" id="PRU00175"/>
    </source>
</evidence>
<keyword evidence="1" id="KW-0863">Zinc-finger</keyword>
<dbReference type="EMBL" id="MK419956">
    <property type="protein sequence ID" value="QEI03605.1"/>
    <property type="molecule type" value="Genomic_DNA"/>
</dbReference>
<dbReference type="KEGG" id="vg:80538108"/>
<name>A0AAE6IS61_9ABAC</name>
<dbReference type="Pfam" id="PF13920">
    <property type="entry name" value="zf-C3HC4_3"/>
    <property type="match status" value="1"/>
</dbReference>
<dbReference type="Proteomes" id="UP000830719">
    <property type="component" value="Segment"/>
</dbReference>
<evidence type="ECO:0000313" key="4">
    <source>
        <dbReference type="EMBL" id="QEI03605.1"/>
    </source>
</evidence>
<evidence type="ECO:0000256" key="2">
    <source>
        <dbReference type="SAM" id="MobiDB-lite"/>
    </source>
</evidence>
<feature type="region of interest" description="Disordered" evidence="2">
    <location>
        <begin position="194"/>
        <end position="216"/>
    </location>
</feature>
<evidence type="ECO:0000313" key="5">
    <source>
        <dbReference type="Proteomes" id="UP000830719"/>
    </source>
</evidence>
<dbReference type="InterPro" id="IPR050784">
    <property type="entry name" value="IAP"/>
</dbReference>
<dbReference type="Gene3D" id="1.10.1170.10">
    <property type="entry name" value="Inhibitor Of Apoptosis Protein (2mihbC-IAP-1), Chain A"/>
    <property type="match status" value="2"/>
</dbReference>
<dbReference type="GeneID" id="80538108"/>
<dbReference type="SUPFAM" id="SSF57924">
    <property type="entry name" value="Inhibitor of apoptosis (IAP) repeat"/>
    <property type="match status" value="2"/>
</dbReference>
<dbReference type="PROSITE" id="PS50143">
    <property type="entry name" value="BIR_REPEAT_2"/>
    <property type="match status" value="1"/>
</dbReference>
<organism evidence="4 5">
    <name type="scientific">Rachiplusia nu nucleopolyhedrovirus</name>
    <dbReference type="NCBI Taxonomy" id="2605775"/>
    <lineage>
        <taxon>Viruses</taxon>
        <taxon>Viruses incertae sedis</taxon>
        <taxon>Naldaviricetes</taxon>
        <taxon>Lefavirales</taxon>
        <taxon>Baculoviridae</taxon>
        <taxon>Alphabaculovirus</taxon>
        <taxon>Alphabaculovirus ranus</taxon>
    </lineage>
</organism>
<protein>
    <submittedName>
        <fullName evidence="4">IAP-2</fullName>
    </submittedName>
</protein>
<dbReference type="InterPro" id="IPR013083">
    <property type="entry name" value="Znf_RING/FYVE/PHD"/>
</dbReference>
<dbReference type="InterPro" id="IPR001370">
    <property type="entry name" value="BIR_rpt"/>
</dbReference>
<gene>
    <name evidence="4" type="primary">iap2</name>
</gene>
<feature type="compositionally biased region" description="Acidic residues" evidence="2">
    <location>
        <begin position="199"/>
        <end position="213"/>
    </location>
</feature>
<dbReference type="CDD" id="cd00022">
    <property type="entry name" value="BIR"/>
    <property type="match status" value="1"/>
</dbReference>
<feature type="domain" description="RING-type" evidence="3">
    <location>
        <begin position="236"/>
        <end position="271"/>
    </location>
</feature>
<dbReference type="Gene3D" id="3.30.40.10">
    <property type="entry name" value="Zinc/RING finger domain, C3HC4 (zinc finger)"/>
    <property type="match status" value="1"/>
</dbReference>
<dbReference type="SMART" id="SM00238">
    <property type="entry name" value="BIR"/>
    <property type="match status" value="1"/>
</dbReference>
<keyword evidence="1" id="KW-0862">Zinc</keyword>
<dbReference type="RefSeq" id="YP_010799644.1">
    <property type="nucleotide sequence ID" value="NC_076682.1"/>
</dbReference>
<dbReference type="InterPro" id="IPR001841">
    <property type="entry name" value="Znf_RING"/>
</dbReference>
<keyword evidence="5" id="KW-1185">Reference proteome</keyword>
<proteinExistence type="predicted"/>
<dbReference type="PROSITE" id="PS50089">
    <property type="entry name" value="ZF_RING_2"/>
    <property type="match status" value="1"/>
</dbReference>
<dbReference type="PANTHER" id="PTHR10044">
    <property type="entry name" value="INHIBITOR OF APOPTOSIS"/>
    <property type="match status" value="1"/>
</dbReference>
<sequence length="283" mass="32514">MDISKIFRAELMPPQMYHDYDNRLDSFQETLLTNSYKKDLAKSGIYYEPGNGVFKCAFCNLYMLKLNMRTLKYHTYSICPMATSALKSNKTMRTESFKKFKTARKVYGERANELSVNGFYYYGKKTEIRCASCLLTIVKLNKADAIESIHSKYSPDCTIHSPPSAPPVSELDNSNDDIEPDLFKIDKPVSRLYPSLSEPDSDDNENNDSDNIDNCESSSEMTQECKNKDDDDAKLCKICFEREKNTCFLPCKHISTCMICAKKCKICCICRVKVKERLEVYLQ</sequence>
<accession>A0AAE6IS61</accession>
<dbReference type="GO" id="GO:0008270">
    <property type="term" value="F:zinc ion binding"/>
    <property type="evidence" value="ECO:0007669"/>
    <property type="project" value="UniProtKB-KW"/>
</dbReference>
<evidence type="ECO:0000259" key="3">
    <source>
        <dbReference type="PROSITE" id="PS50089"/>
    </source>
</evidence>